<name>A0A4Q0I746_9FIRM</name>
<dbReference type="RefSeq" id="WP_128705722.1">
    <property type="nucleotide sequence ID" value="NZ_RLII01000002.1"/>
</dbReference>
<keyword evidence="1" id="KW-1133">Transmembrane helix</keyword>
<evidence type="ECO:0000313" key="2">
    <source>
        <dbReference type="EMBL" id="RXE60223.1"/>
    </source>
</evidence>
<proteinExistence type="predicted"/>
<dbReference type="Proteomes" id="UP000289166">
    <property type="component" value="Unassembled WGS sequence"/>
</dbReference>
<evidence type="ECO:0000256" key="1">
    <source>
        <dbReference type="SAM" id="Phobius"/>
    </source>
</evidence>
<organism evidence="2 3">
    <name type="scientific">Acetivibrio mesophilus</name>
    <dbReference type="NCBI Taxonomy" id="2487273"/>
    <lineage>
        <taxon>Bacteria</taxon>
        <taxon>Bacillati</taxon>
        <taxon>Bacillota</taxon>
        <taxon>Clostridia</taxon>
        <taxon>Eubacteriales</taxon>
        <taxon>Oscillospiraceae</taxon>
        <taxon>Acetivibrio</taxon>
    </lineage>
</organism>
<protein>
    <submittedName>
        <fullName evidence="2">Uncharacterized protein</fullName>
    </submittedName>
</protein>
<feature type="transmembrane region" description="Helical" evidence="1">
    <location>
        <begin position="25"/>
        <end position="48"/>
    </location>
</feature>
<keyword evidence="3" id="KW-1185">Reference proteome</keyword>
<dbReference type="AlphaFoldDB" id="A0A4Q0I746"/>
<accession>A0A4Q0I746</accession>
<comment type="caution">
    <text evidence="2">The sequence shown here is derived from an EMBL/GenBank/DDBJ whole genome shotgun (WGS) entry which is preliminary data.</text>
</comment>
<evidence type="ECO:0000313" key="3">
    <source>
        <dbReference type="Proteomes" id="UP000289166"/>
    </source>
</evidence>
<keyword evidence="1" id="KW-0812">Transmembrane</keyword>
<keyword evidence="1" id="KW-0472">Membrane</keyword>
<sequence>MYNQSNARSVNQVATSKHPTKRRKIGCLGCFGYCLLTILVVVVGFFAFNTIRNKIEEKEQQKLEARFDYEQKLSAEDKLTQAFNKGEISADTYILQMAYSLYDVEKLDPLYKSDNDIDFAPNLFDLIIRHIDELSDATLEYVAKNTMMTDIRIHPDASQDTVAYDKKWKPFSEYVFANEYDITILDKAVLSPSGKFLIWYTETGKAAVKDETVQELAKTVDDIAEDISDFLDIDWDYDFNKFNSGSYKDMKTVLDECGIDENAIEKALPIFIYEPPNNDGAAAWYCRDMKPFEEFMAWLGKYIVSEDEVKEVSSVYSLPYIVIKTSSISNMESLNVIFAHELTHHFQRIYYNDLSYNAPGFTSETVANFVAASIIKNKGTNTLVNSHANAYIGAVEHHYVNMIFGETSGYAEFVWAKSYADIVDNGKQYLKESLLQKEPFKFLREKAGDSYQMVLEDLAVRNITKDYQEKAFISTDYPKPIASLGRYVDSQENSIYPNCFHYYYLDTKSYYASKSLIQMKNDGETKIFIKILGRKKENYRLVNTLYCDIGKELIIADFSKDDFKKYDEIILALGNCDTINSPKYQLISLSPAVVDLYETITGLEELNPWEVNGDCITINVKDFVEGATTLTDYLNRAIPYISAEVESEDTAIIVEYLGAIKDEINRIGDGFKQFGEMFDYKTVRIYTMPVKNTVLSDDEIHKMALDMMPNPKLKIIDKVEDGMHLSMGGGIQPFSKTQLIFYTVITKPGEEKVMYRIEFEK</sequence>
<dbReference type="EMBL" id="RLII01000002">
    <property type="protein sequence ID" value="RXE60223.1"/>
    <property type="molecule type" value="Genomic_DNA"/>
</dbReference>
<gene>
    <name evidence="2" type="ORF">EFD62_03080</name>
</gene>
<reference evidence="3" key="1">
    <citation type="submission" date="2018-11" db="EMBL/GenBank/DDBJ databases">
        <title>Genome sequencing of a novel mesophilic and cellulolytic organism within the genus Hungateiclostridium.</title>
        <authorList>
            <person name="Rettenmaier R."/>
            <person name="Liebl W."/>
            <person name="Zverlov V."/>
        </authorList>
    </citation>
    <scope>NUCLEOTIDE SEQUENCE [LARGE SCALE GENOMIC DNA]</scope>
    <source>
        <strain evidence="3">N2K1</strain>
    </source>
</reference>
<dbReference type="OrthoDB" id="2096587at2"/>